<dbReference type="EMBL" id="KZ084097">
    <property type="protein sequence ID" value="OSD04165.1"/>
    <property type="molecule type" value="Genomic_DNA"/>
</dbReference>
<protein>
    <submittedName>
        <fullName evidence="1">Uncharacterized protein</fullName>
    </submittedName>
</protein>
<name>A0A1Y2ISP0_TRAC3</name>
<evidence type="ECO:0000313" key="1">
    <source>
        <dbReference type="EMBL" id="OSD04165.1"/>
    </source>
</evidence>
<organism evidence="1 2">
    <name type="scientific">Trametes coccinea (strain BRFM310)</name>
    <name type="common">Pycnoporus coccineus</name>
    <dbReference type="NCBI Taxonomy" id="1353009"/>
    <lineage>
        <taxon>Eukaryota</taxon>
        <taxon>Fungi</taxon>
        <taxon>Dikarya</taxon>
        <taxon>Basidiomycota</taxon>
        <taxon>Agaricomycotina</taxon>
        <taxon>Agaricomycetes</taxon>
        <taxon>Polyporales</taxon>
        <taxon>Polyporaceae</taxon>
        <taxon>Trametes</taxon>
    </lineage>
</organism>
<dbReference type="Proteomes" id="UP000193067">
    <property type="component" value="Unassembled WGS sequence"/>
</dbReference>
<keyword evidence="2" id="KW-1185">Reference proteome</keyword>
<accession>A0A1Y2ISP0</accession>
<proteinExistence type="predicted"/>
<dbReference type="AlphaFoldDB" id="A0A1Y2ISP0"/>
<evidence type="ECO:0000313" key="2">
    <source>
        <dbReference type="Proteomes" id="UP000193067"/>
    </source>
</evidence>
<reference evidence="1 2" key="1">
    <citation type="journal article" date="2015" name="Biotechnol. Biofuels">
        <title>Enhanced degradation of softwood versus hardwood by the white-rot fungus Pycnoporus coccineus.</title>
        <authorList>
            <person name="Couturier M."/>
            <person name="Navarro D."/>
            <person name="Chevret D."/>
            <person name="Henrissat B."/>
            <person name="Piumi F."/>
            <person name="Ruiz-Duenas F.J."/>
            <person name="Martinez A.T."/>
            <person name="Grigoriev I.V."/>
            <person name="Riley R."/>
            <person name="Lipzen A."/>
            <person name="Berrin J.G."/>
            <person name="Master E.R."/>
            <person name="Rosso M.N."/>
        </authorList>
    </citation>
    <scope>NUCLEOTIDE SEQUENCE [LARGE SCALE GENOMIC DNA]</scope>
    <source>
        <strain evidence="1 2">BRFM310</strain>
    </source>
</reference>
<sequence>MSTLHTAGSSVAHMVPVRARAKCTASLYRHSPIRDRPSNRARTHAVTHGEVWLSCSGVATTAGVTALGHRVCIFLHLAYNRKTSRGLSGERGGGAGSCTECAYVVHYVQYSRPGEARRGRGRLSRWMGWEGGRLLLNRLRMRAGLSCCARAGEGQEVYTTHACDHGDPKERK</sequence>
<gene>
    <name evidence="1" type="ORF">PYCCODRAFT_126943</name>
</gene>